<dbReference type="InterPro" id="IPR039720">
    <property type="entry name" value="TMEM94"/>
</dbReference>
<evidence type="ECO:0000256" key="1">
    <source>
        <dbReference type="SAM" id="MobiDB-lite"/>
    </source>
</evidence>
<dbReference type="InterPro" id="IPR023298">
    <property type="entry name" value="ATPase_P-typ_TM_dom_sf"/>
</dbReference>
<sequence length="1342" mass="149234">MAEDVNVVRNRSIPKTYAPLHLPHSLSYNLQLTYRDGKLSNVPVSLLVEGDVINLRPGQTVVCDCTLMTEANDEDLIKYGVDKKGLISFPIPTPEKVFFFRDRQNRRRKTLCIRSFDSNVNPQFTDRQHPSSSISTVRSQEEPRNVFSLSSFEDGSGRPRGRRSFLQNEFSAPEILNVTAPSDSVYMPRFESPRWYRFIESLKPIGLGLLLNNCQPKTREHYAAFADHLTWLTSATRQRFARAGCHIGGEAVAVVNNRCLCGLAYQMGFQDSALKRFSFSASLGIYKAIEKSDSRLIRPTAGTFNGEECLSDFRRRALRIQEAYATVPKDTSKEPMPVPNCFSVISRESTGSGYQVMTQGSGDLVTALCTSLWNGREVLPLVDAERSKMLDFYNQHVSTSYCLAFAYMPLVQSIPLVQDRRPDAKSANLKFFPVLKLPVNFELRSRLNTRPSSASTSHVESQFESLESVQKHLRRRLTRFTVARPSSSFLSATSSSGLGIRKGAGGKKRRRLRTCLRRLAFSCDSLPQFSRQTTRGVAFVSHQPHLEAFLTKNWRFGVKIQTRDCFLFICLSSNTLDATVLQDIFSKQIFLGMISLQYQAIPDIVETIRKLNQACIRFVHFSQVGFLPFFAICLTTLVLIVRVRVEFVTLVNLLAHVSRADRQHFPGTFLFNRKRFYDSCLGPLVHVELLEKVHSRWTEASNGLYHVAKENQLRSRVFAERLGLEADWNCHISLASSPSSATTLPFGEKLSAPRAKSSRVNSTPAANLMRRLDTSLEDEDGLPKSSAVAAASSTLGVPDYPPPPQPSALGGDGGGGDDDASTGIWVGFDVDADAQSQDPVDIPAASSASSLSSLGKKKRKSLTSASSSSSASSTSTSFDGGTGDEDNSEVFENQDAQEDAYNYVFANKSRLPCGIKNIRTHLENVDNVPLKVSLFTDCTPQTVGEMISILQEYGETVCVVGSCLSIANIELFFRGDTSIALFPLLPRVCGHEVNSSESSSRCAQMCNTERRLPRPSDTADSSLLDLAGRLIALGAPLVGRVDGRNFDLLDLISQAHASVNNIHLCIIFALASSFASALFYFLSLAFLPAFPVTFFSSPNQSPVDPVWLPPILLAAVRPIPGNVVGCITLGGHTLWLIVIVIPVLSVSIFGRNVERRKQLREPPVKRNEIFSRDRMRRLFSVTLARFLPSVIVCWALSIIQTFAVCPTHIDHRLVCLPPSQAHNDSSSTPIVWDYEKVFLDVTISQELPFFLLVTYIVLISFSYANAGQWINQWRRNTNMPWLISAVLILLSHSVYLIACFASSGKLFPIDRHWHLFITLACGLLWCPVLLLLNEAINWKDRV</sequence>
<name>A0A158QW15_MESCO</name>
<dbReference type="Pfam" id="PF00122">
    <property type="entry name" value="E1-E2_ATPase"/>
    <property type="match status" value="1"/>
</dbReference>
<feature type="transmembrane region" description="Helical" evidence="2">
    <location>
        <begin position="1313"/>
        <end position="1332"/>
    </location>
</feature>
<feature type="transmembrane region" description="Helical" evidence="2">
    <location>
        <begin position="1132"/>
        <end position="1150"/>
    </location>
</feature>
<dbReference type="PANTHER" id="PTHR13219">
    <property type="entry name" value="TRANSMEMBRANE PROTEIN 94"/>
    <property type="match status" value="1"/>
</dbReference>
<feature type="region of interest" description="Disordered" evidence="1">
    <location>
        <begin position="738"/>
        <end position="768"/>
    </location>
</feature>
<dbReference type="InterPro" id="IPR059000">
    <property type="entry name" value="ATPase_P-type_domA"/>
</dbReference>
<keyword evidence="5" id="KW-1185">Reference proteome</keyword>
<dbReference type="InterPro" id="IPR008250">
    <property type="entry name" value="ATPase_P-typ_transduc_dom_A_sf"/>
</dbReference>
<gene>
    <name evidence="4" type="ORF">MCOS_LOCUS8964</name>
</gene>
<feature type="transmembrane region" description="Helical" evidence="2">
    <location>
        <begin position="1182"/>
        <end position="1203"/>
    </location>
</feature>
<dbReference type="SUPFAM" id="SSF81653">
    <property type="entry name" value="Calcium ATPase, transduction domain A"/>
    <property type="match status" value="1"/>
</dbReference>
<keyword evidence="2" id="KW-0812">Transmembrane</keyword>
<evidence type="ECO:0000313" key="4">
    <source>
        <dbReference type="EMBL" id="VDD82961.1"/>
    </source>
</evidence>
<feature type="region of interest" description="Disordered" evidence="1">
    <location>
        <begin position="793"/>
        <end position="824"/>
    </location>
</feature>
<organism evidence="4 5">
    <name type="scientific">Mesocestoides corti</name>
    <name type="common">Flatworm</name>
    <dbReference type="NCBI Taxonomy" id="53468"/>
    <lineage>
        <taxon>Eukaryota</taxon>
        <taxon>Metazoa</taxon>
        <taxon>Spiralia</taxon>
        <taxon>Lophotrochozoa</taxon>
        <taxon>Platyhelminthes</taxon>
        <taxon>Cestoda</taxon>
        <taxon>Eucestoda</taxon>
        <taxon>Cyclophyllidea</taxon>
        <taxon>Mesocestoididae</taxon>
        <taxon>Mesocestoides</taxon>
    </lineage>
</organism>
<dbReference type="EMBL" id="UXSR01005610">
    <property type="protein sequence ID" value="VDD82961.1"/>
    <property type="molecule type" value="Genomic_DNA"/>
</dbReference>
<feature type="transmembrane region" description="Helical" evidence="2">
    <location>
        <begin position="1064"/>
        <end position="1087"/>
    </location>
</feature>
<dbReference type="Gene3D" id="1.20.1110.10">
    <property type="entry name" value="Calcium-transporting ATPase, transmembrane domain"/>
    <property type="match status" value="1"/>
</dbReference>
<dbReference type="STRING" id="53468.A0A158QW15"/>
<dbReference type="Gene3D" id="2.70.150.10">
    <property type="entry name" value="Calcium-transporting ATPase, cytoplasmic transduction domain A"/>
    <property type="match status" value="1"/>
</dbReference>
<dbReference type="SUPFAM" id="SSF81665">
    <property type="entry name" value="Calcium ATPase, transmembrane domain M"/>
    <property type="match status" value="1"/>
</dbReference>
<proteinExistence type="predicted"/>
<accession>A0A158QW15</accession>
<keyword evidence="2" id="KW-1133">Transmembrane helix</keyword>
<dbReference type="OrthoDB" id="5568754at2759"/>
<reference evidence="4 5" key="1">
    <citation type="submission" date="2018-10" db="EMBL/GenBank/DDBJ databases">
        <authorList>
            <consortium name="Pathogen Informatics"/>
        </authorList>
    </citation>
    <scope>NUCLEOTIDE SEQUENCE [LARGE SCALE GENOMIC DNA]</scope>
</reference>
<feature type="transmembrane region" description="Helical" evidence="2">
    <location>
        <begin position="1278"/>
        <end position="1301"/>
    </location>
</feature>
<evidence type="ECO:0000259" key="3">
    <source>
        <dbReference type="Pfam" id="PF00122"/>
    </source>
</evidence>
<feature type="transmembrane region" description="Helical" evidence="2">
    <location>
        <begin position="1247"/>
        <end position="1266"/>
    </location>
</feature>
<dbReference type="Proteomes" id="UP000267029">
    <property type="component" value="Unassembled WGS sequence"/>
</dbReference>
<evidence type="ECO:0000313" key="5">
    <source>
        <dbReference type="Proteomes" id="UP000267029"/>
    </source>
</evidence>
<protein>
    <recommendedName>
        <fullName evidence="3">P-type ATPase A domain-containing protein</fullName>
    </recommendedName>
</protein>
<feature type="transmembrane region" description="Helical" evidence="2">
    <location>
        <begin position="618"/>
        <end position="641"/>
    </location>
</feature>
<feature type="compositionally biased region" description="Low complexity" evidence="1">
    <location>
        <begin position="862"/>
        <end position="877"/>
    </location>
</feature>
<feature type="domain" description="P-type ATPase A" evidence="3">
    <location>
        <begin position="34"/>
        <end position="72"/>
    </location>
</feature>
<feature type="region of interest" description="Disordered" evidence="1">
    <location>
        <begin position="861"/>
        <end position="888"/>
    </location>
</feature>
<dbReference type="PANTHER" id="PTHR13219:SF6">
    <property type="entry name" value="TRANSMEMBRANE PROTEIN 94"/>
    <property type="match status" value="1"/>
</dbReference>
<keyword evidence="2" id="KW-0472">Membrane</keyword>
<evidence type="ECO:0000256" key="2">
    <source>
        <dbReference type="SAM" id="Phobius"/>
    </source>
</evidence>